<dbReference type="Pfam" id="PF13417">
    <property type="entry name" value="GST_N_3"/>
    <property type="match status" value="1"/>
</dbReference>
<protein>
    <submittedName>
        <fullName evidence="1">Glutathione S-transferase</fullName>
    </submittedName>
</protein>
<dbReference type="InterPro" id="IPR004045">
    <property type="entry name" value="Glutathione_S-Trfase_N"/>
</dbReference>
<gene>
    <name evidence="1" type="ORF">POT9AD_2922</name>
</gene>
<dbReference type="PANTHER" id="PTHR42673">
    <property type="entry name" value="MALEYLACETOACETATE ISOMERASE"/>
    <property type="match status" value="1"/>
</dbReference>
<dbReference type="Pfam" id="PF22041">
    <property type="entry name" value="GST_C_7"/>
    <property type="match status" value="1"/>
</dbReference>
<dbReference type="SUPFAM" id="SSF47616">
    <property type="entry name" value="GST C-terminal domain-like"/>
    <property type="match status" value="1"/>
</dbReference>
<name>A0A653B5M9_ECTOL</name>
<dbReference type="GO" id="GO:0004364">
    <property type="term" value="F:glutathione transferase activity"/>
    <property type="evidence" value="ECO:0007669"/>
    <property type="project" value="TreeGrafter"/>
</dbReference>
<reference evidence="1" key="1">
    <citation type="submission" date="2018-11" db="EMBL/GenBank/DDBJ databases">
        <authorList>
            <consortium name="Genoscope - CEA"/>
            <person name="William W."/>
        </authorList>
    </citation>
    <scope>NUCLEOTIDE SEQUENCE [LARGE SCALE GENOMIC DNA]</scope>
    <source>
        <strain evidence="1">T9AD</strain>
    </source>
</reference>
<evidence type="ECO:0000313" key="1">
    <source>
        <dbReference type="EMBL" id="VDN63897.1"/>
    </source>
</evidence>
<dbReference type="PROSITE" id="PS50404">
    <property type="entry name" value="GST_NTER"/>
    <property type="match status" value="1"/>
</dbReference>
<dbReference type="AlphaFoldDB" id="A0A653B5M9"/>
<dbReference type="EMBL" id="LR130779">
    <property type="protein sequence ID" value="VDN63897.1"/>
    <property type="molecule type" value="Genomic_DNA"/>
</dbReference>
<dbReference type="SUPFAM" id="SSF52833">
    <property type="entry name" value="Thioredoxin-like"/>
    <property type="match status" value="1"/>
</dbReference>
<dbReference type="Gene3D" id="1.20.1050.10">
    <property type="match status" value="1"/>
</dbReference>
<dbReference type="PANTHER" id="PTHR42673:SF4">
    <property type="entry name" value="MALEYLACETOACETATE ISOMERASE"/>
    <property type="match status" value="1"/>
</dbReference>
<sequence>MRELFELCGADRELLFSPYCWRVRLALAHKGLDWQSRPIHFTDKEAIAFSGQKLVPVLTDGDETINDSLAIFAYLDRRYPAQPLLGDAQASQRARLVEKLSFHAVRMPLLKMLVPRVWQVIDPVDRDYFRSTREKALGMSLEAFADPEGGERLFREAIAPLESWLSEQPYLDGQEAGGCDYLLAGLMFWAWCLGVQPWADDSAFGAWFSRILQAYESTHGPVRRAPTQVEESQ</sequence>
<organism evidence="1">
    <name type="scientific">Ectopseudomonas oleovorans</name>
    <name type="common">Pseudomonas oleovorans</name>
    <dbReference type="NCBI Taxonomy" id="301"/>
    <lineage>
        <taxon>Bacteria</taxon>
        <taxon>Pseudomonadati</taxon>
        <taxon>Pseudomonadota</taxon>
        <taxon>Gammaproteobacteria</taxon>
        <taxon>Pseudomonadales</taxon>
        <taxon>Pseudomonadaceae</taxon>
        <taxon>Ectopseudomonas</taxon>
    </lineage>
</organism>
<dbReference type="InterPro" id="IPR036249">
    <property type="entry name" value="Thioredoxin-like_sf"/>
</dbReference>
<dbReference type="GO" id="GO:0006749">
    <property type="term" value="P:glutathione metabolic process"/>
    <property type="evidence" value="ECO:0007669"/>
    <property type="project" value="TreeGrafter"/>
</dbReference>
<dbReference type="OrthoDB" id="9782992at2"/>
<dbReference type="GO" id="GO:0016034">
    <property type="term" value="F:maleylacetoacetate isomerase activity"/>
    <property type="evidence" value="ECO:0007669"/>
    <property type="project" value="TreeGrafter"/>
</dbReference>
<dbReference type="GO" id="GO:0006559">
    <property type="term" value="P:L-phenylalanine catabolic process"/>
    <property type="evidence" value="ECO:0007669"/>
    <property type="project" value="TreeGrafter"/>
</dbReference>
<accession>A0A653B5M9</accession>
<keyword evidence="1" id="KW-0808">Transferase</keyword>
<proteinExistence type="predicted"/>
<dbReference type="Gene3D" id="3.40.30.10">
    <property type="entry name" value="Glutaredoxin"/>
    <property type="match status" value="1"/>
</dbReference>
<dbReference type="InterPro" id="IPR036282">
    <property type="entry name" value="Glutathione-S-Trfase_C_sf"/>
</dbReference>
<dbReference type="InterPro" id="IPR054416">
    <property type="entry name" value="GST_UstS-like_C"/>
</dbReference>